<comment type="caution">
    <text evidence="2">The sequence shown here is derived from an EMBL/GenBank/DDBJ whole genome shotgun (WGS) entry which is preliminary data.</text>
</comment>
<protein>
    <submittedName>
        <fullName evidence="2">Uncharacterized protein</fullName>
    </submittedName>
</protein>
<feature type="compositionally biased region" description="Basic residues" evidence="1">
    <location>
        <begin position="163"/>
        <end position="173"/>
    </location>
</feature>
<feature type="compositionally biased region" description="Basic and acidic residues" evidence="1">
    <location>
        <begin position="144"/>
        <end position="161"/>
    </location>
</feature>
<dbReference type="AlphaFoldDB" id="A0A4U5PVM0"/>
<dbReference type="InterPro" id="IPR036465">
    <property type="entry name" value="vWFA_dom_sf"/>
</dbReference>
<evidence type="ECO:0000313" key="2">
    <source>
        <dbReference type="EMBL" id="TKS00892.1"/>
    </source>
</evidence>
<sequence>MNPSHLSFNLEEGEVGGENSEEHSAAVQPDDVEKCNQNSTVGELAENIDSNNSQQSSPSSTPVKLKTLEEIYASSFVPIDSCHLGAHNPVFLQQASCVTGGVYVKSQQVSFVNHRPSISFAPVVAVQWRICSISTASQQQQCSRPEERGENTKKQEEEPQNRGKLKEKKRSRRSFPWFLLKETEETNEQRGN</sequence>
<reference evidence="2" key="1">
    <citation type="submission" date="2018-10" db="EMBL/GenBank/DDBJ databases">
        <title>Population genomic analysis revealed the cold adaptation of white poplar.</title>
        <authorList>
            <person name="Liu Y.-J."/>
        </authorList>
    </citation>
    <scope>NUCLEOTIDE SEQUENCE [LARGE SCALE GENOMIC DNA]</scope>
    <source>
        <strain evidence="2">PAL-ZL1</strain>
    </source>
</reference>
<feature type="compositionally biased region" description="Low complexity" evidence="1">
    <location>
        <begin position="50"/>
        <end position="60"/>
    </location>
</feature>
<gene>
    <name evidence="2" type="ORF">D5086_0000178530</name>
</gene>
<proteinExistence type="predicted"/>
<feature type="region of interest" description="Disordered" evidence="1">
    <location>
        <begin position="1"/>
        <end position="62"/>
    </location>
</feature>
<organism evidence="2">
    <name type="scientific">Populus alba</name>
    <name type="common">White poplar</name>
    <dbReference type="NCBI Taxonomy" id="43335"/>
    <lineage>
        <taxon>Eukaryota</taxon>
        <taxon>Viridiplantae</taxon>
        <taxon>Streptophyta</taxon>
        <taxon>Embryophyta</taxon>
        <taxon>Tracheophyta</taxon>
        <taxon>Spermatophyta</taxon>
        <taxon>Magnoliopsida</taxon>
        <taxon>eudicotyledons</taxon>
        <taxon>Gunneridae</taxon>
        <taxon>Pentapetalae</taxon>
        <taxon>rosids</taxon>
        <taxon>fabids</taxon>
        <taxon>Malpighiales</taxon>
        <taxon>Salicaceae</taxon>
        <taxon>Saliceae</taxon>
        <taxon>Populus</taxon>
    </lineage>
</organism>
<accession>A0A4U5PVM0</accession>
<evidence type="ECO:0000256" key="1">
    <source>
        <dbReference type="SAM" id="MobiDB-lite"/>
    </source>
</evidence>
<feature type="region of interest" description="Disordered" evidence="1">
    <location>
        <begin position="139"/>
        <end position="173"/>
    </location>
</feature>
<dbReference type="Gene3D" id="3.40.50.410">
    <property type="entry name" value="von Willebrand factor, type A domain"/>
    <property type="match status" value="1"/>
</dbReference>
<name>A0A4U5PVM0_POPAL</name>
<dbReference type="EMBL" id="RCHU01000582">
    <property type="protein sequence ID" value="TKS00892.1"/>
    <property type="molecule type" value="Genomic_DNA"/>
</dbReference>